<feature type="chain" id="PRO_5040181532" description="Sulfotransferase family protein" evidence="1">
    <location>
        <begin position="17"/>
        <end position="303"/>
    </location>
</feature>
<comment type="caution">
    <text evidence="2">The sequence shown here is derived from an EMBL/GenBank/DDBJ whole genome shotgun (WGS) entry which is preliminary data.</text>
</comment>
<keyword evidence="1" id="KW-0732">Signal</keyword>
<dbReference type="Proteomes" id="UP001152320">
    <property type="component" value="Chromosome 4"/>
</dbReference>
<evidence type="ECO:0000313" key="2">
    <source>
        <dbReference type="EMBL" id="KAJ8042746.1"/>
    </source>
</evidence>
<sequence length="303" mass="35840">MAESTIFIWCWPATAATVLGKCLSNVDEVEYWHDPYWNCYNIEQLGDLKMETLSPELQKYFTKIREAAVPTDGKKFFEGSESLPSETFKYPIIKEKLEEGLTGRKFRIIKDVSRSMINHEEFLAEVPARHVFLIRHPYRVFYSMTRTVREMCQRIGFGEVDFDMFRGLPSFHEYVDKDHCHTLWKHLQETQNVTPLIIETEDLVNHPDKILPELFRYSGIPFQEKYLKWSESRDVLKKWKTSERSMVANWGLKTFERAFTSSSFVPHSNPLPKKEDLPSVYSEHIHILVKSYEEMHNQRFQPS</sequence>
<dbReference type="AlphaFoldDB" id="A0A9Q1CCD5"/>
<organism evidence="2 3">
    <name type="scientific">Holothuria leucospilota</name>
    <name type="common">Black long sea cucumber</name>
    <name type="synonym">Mertensiothuria leucospilota</name>
    <dbReference type="NCBI Taxonomy" id="206669"/>
    <lineage>
        <taxon>Eukaryota</taxon>
        <taxon>Metazoa</taxon>
        <taxon>Echinodermata</taxon>
        <taxon>Eleutherozoa</taxon>
        <taxon>Echinozoa</taxon>
        <taxon>Holothuroidea</taxon>
        <taxon>Aspidochirotacea</taxon>
        <taxon>Aspidochirotida</taxon>
        <taxon>Holothuriidae</taxon>
        <taxon>Holothuria</taxon>
    </lineage>
</organism>
<dbReference type="InterPro" id="IPR027417">
    <property type="entry name" value="P-loop_NTPase"/>
</dbReference>
<feature type="signal peptide" evidence="1">
    <location>
        <begin position="1"/>
        <end position="16"/>
    </location>
</feature>
<dbReference type="PANTHER" id="PTHR48312:SF1">
    <property type="entry name" value="SULFOTRANSFERASE"/>
    <property type="match status" value="1"/>
</dbReference>
<accession>A0A9Q1CCD5</accession>
<dbReference type="PANTHER" id="PTHR48312">
    <property type="match status" value="1"/>
</dbReference>
<gene>
    <name evidence="2" type="ORF">HOLleu_09591</name>
</gene>
<protein>
    <recommendedName>
        <fullName evidence="4">Sulfotransferase family protein</fullName>
    </recommendedName>
</protein>
<evidence type="ECO:0000256" key="1">
    <source>
        <dbReference type="SAM" id="SignalP"/>
    </source>
</evidence>
<name>A0A9Q1CCD5_HOLLE</name>
<dbReference type="SUPFAM" id="SSF52540">
    <property type="entry name" value="P-loop containing nucleoside triphosphate hydrolases"/>
    <property type="match status" value="1"/>
</dbReference>
<dbReference type="Gene3D" id="3.40.50.300">
    <property type="entry name" value="P-loop containing nucleotide triphosphate hydrolases"/>
    <property type="match status" value="1"/>
</dbReference>
<dbReference type="OrthoDB" id="2405944at2759"/>
<proteinExistence type="predicted"/>
<evidence type="ECO:0008006" key="4">
    <source>
        <dbReference type="Google" id="ProtNLM"/>
    </source>
</evidence>
<dbReference type="EMBL" id="JAIZAY010000004">
    <property type="protein sequence ID" value="KAJ8042746.1"/>
    <property type="molecule type" value="Genomic_DNA"/>
</dbReference>
<reference evidence="2" key="1">
    <citation type="submission" date="2021-10" db="EMBL/GenBank/DDBJ databases">
        <title>Tropical sea cucumber genome reveals ecological adaptation and Cuvierian tubules defense mechanism.</title>
        <authorList>
            <person name="Chen T."/>
        </authorList>
    </citation>
    <scope>NUCLEOTIDE SEQUENCE</scope>
    <source>
        <strain evidence="2">Nanhai2018</strain>
        <tissue evidence="2">Muscle</tissue>
    </source>
</reference>
<keyword evidence="3" id="KW-1185">Reference proteome</keyword>
<evidence type="ECO:0000313" key="3">
    <source>
        <dbReference type="Proteomes" id="UP001152320"/>
    </source>
</evidence>